<evidence type="ECO:0000313" key="1">
    <source>
        <dbReference type="EMBL" id="KAI5666198.1"/>
    </source>
</evidence>
<accession>A0ACC0B0X4</accession>
<gene>
    <name evidence="1" type="ORF">M9H77_16051</name>
</gene>
<protein>
    <submittedName>
        <fullName evidence="1">Uncharacterized protein</fullName>
    </submittedName>
</protein>
<dbReference type="EMBL" id="CM044704">
    <property type="protein sequence ID" value="KAI5666198.1"/>
    <property type="molecule type" value="Genomic_DNA"/>
</dbReference>
<comment type="caution">
    <text evidence="1">The sequence shown here is derived from an EMBL/GenBank/DDBJ whole genome shotgun (WGS) entry which is preliminary data.</text>
</comment>
<proteinExistence type="predicted"/>
<name>A0ACC0B0X4_CATRO</name>
<dbReference type="Proteomes" id="UP001060085">
    <property type="component" value="Linkage Group LG04"/>
</dbReference>
<sequence length="317" mass="37059">MSILDDPKPVFSINYGDDPNHALFFTSLKNDGSSYVLEANEKTRLIKPLKYMANEQNGEDENDLDSHAKTEGIKFRSNYDCDYKLFFKNMRLEVSNVIYQYKNCMSVVYDGLVFSNSQTYDNAILKKRMYTDAIRYETTSNGLKEDVNNHCGSPKQTMCSNFRVQIIEILCKPYDKEEHERLMQEITKRKPQQKHRDLRSRGVKFYPSDKMGKSLLDHHVVLKRKIEAVVAGNDDLKQLNLLRYFFFWLQQSQPEEVANVDDLGIRGVLYKNKRYMSQVIYGHLPMFPTTRSSKLVMQLRLQVPPCNNNAKIARLYK</sequence>
<evidence type="ECO:0000313" key="2">
    <source>
        <dbReference type="Proteomes" id="UP001060085"/>
    </source>
</evidence>
<keyword evidence="2" id="KW-1185">Reference proteome</keyword>
<reference evidence="2" key="1">
    <citation type="journal article" date="2023" name="Nat. Plants">
        <title>Single-cell RNA sequencing provides a high-resolution roadmap for understanding the multicellular compartmentation of specialized metabolism.</title>
        <authorList>
            <person name="Sun S."/>
            <person name="Shen X."/>
            <person name="Li Y."/>
            <person name="Li Y."/>
            <person name="Wang S."/>
            <person name="Li R."/>
            <person name="Zhang H."/>
            <person name="Shen G."/>
            <person name="Guo B."/>
            <person name="Wei J."/>
            <person name="Xu J."/>
            <person name="St-Pierre B."/>
            <person name="Chen S."/>
            <person name="Sun C."/>
        </authorList>
    </citation>
    <scope>NUCLEOTIDE SEQUENCE [LARGE SCALE GENOMIC DNA]</scope>
</reference>
<organism evidence="1 2">
    <name type="scientific">Catharanthus roseus</name>
    <name type="common">Madagascar periwinkle</name>
    <name type="synonym">Vinca rosea</name>
    <dbReference type="NCBI Taxonomy" id="4058"/>
    <lineage>
        <taxon>Eukaryota</taxon>
        <taxon>Viridiplantae</taxon>
        <taxon>Streptophyta</taxon>
        <taxon>Embryophyta</taxon>
        <taxon>Tracheophyta</taxon>
        <taxon>Spermatophyta</taxon>
        <taxon>Magnoliopsida</taxon>
        <taxon>eudicotyledons</taxon>
        <taxon>Gunneridae</taxon>
        <taxon>Pentapetalae</taxon>
        <taxon>asterids</taxon>
        <taxon>lamiids</taxon>
        <taxon>Gentianales</taxon>
        <taxon>Apocynaceae</taxon>
        <taxon>Rauvolfioideae</taxon>
        <taxon>Vinceae</taxon>
        <taxon>Catharanthinae</taxon>
        <taxon>Catharanthus</taxon>
    </lineage>
</organism>